<sequence>MHSSLFFLAPLASLLQTSAGLPAEEGKRALELIKLPIIPLNQTQYWADLQASKNGNLMEKRDDCASSTPYTQSDMDALISSLQSDGQSDYLPAASSTGWLLGTAKVCTYNNYIFDNTHVSHWEIGWGAGYVKGLCCPSESANPQCSGGSCTGQGDSGLNVIIATRNSALSC</sequence>
<dbReference type="Proteomes" id="UP001497680">
    <property type="component" value="Unassembled WGS sequence"/>
</dbReference>
<proteinExistence type="predicted"/>
<protein>
    <submittedName>
        <fullName evidence="1">Uncharacterized protein</fullName>
    </submittedName>
</protein>
<dbReference type="EMBL" id="MU394323">
    <property type="protein sequence ID" value="KAI6085594.1"/>
    <property type="molecule type" value="Genomic_DNA"/>
</dbReference>
<name>A0ACC0CYR0_9PEZI</name>
<evidence type="ECO:0000313" key="1">
    <source>
        <dbReference type="EMBL" id="KAI6085594.1"/>
    </source>
</evidence>
<organism evidence="1 2">
    <name type="scientific">Hypoxylon rubiginosum</name>
    <dbReference type="NCBI Taxonomy" id="110542"/>
    <lineage>
        <taxon>Eukaryota</taxon>
        <taxon>Fungi</taxon>
        <taxon>Dikarya</taxon>
        <taxon>Ascomycota</taxon>
        <taxon>Pezizomycotina</taxon>
        <taxon>Sordariomycetes</taxon>
        <taxon>Xylariomycetidae</taxon>
        <taxon>Xylariales</taxon>
        <taxon>Hypoxylaceae</taxon>
        <taxon>Hypoxylon</taxon>
    </lineage>
</organism>
<accession>A0ACC0CYR0</accession>
<reference evidence="1 2" key="1">
    <citation type="journal article" date="2022" name="New Phytol.">
        <title>Ecological generalism drives hyperdiversity of secondary metabolite gene clusters in xylarialean endophytes.</title>
        <authorList>
            <person name="Franco M.E.E."/>
            <person name="Wisecaver J.H."/>
            <person name="Arnold A.E."/>
            <person name="Ju Y.M."/>
            <person name="Slot J.C."/>
            <person name="Ahrendt S."/>
            <person name="Moore L.P."/>
            <person name="Eastman K.E."/>
            <person name="Scott K."/>
            <person name="Konkel Z."/>
            <person name="Mondo S.J."/>
            <person name="Kuo A."/>
            <person name="Hayes R.D."/>
            <person name="Haridas S."/>
            <person name="Andreopoulos B."/>
            <person name="Riley R."/>
            <person name="LaButti K."/>
            <person name="Pangilinan J."/>
            <person name="Lipzen A."/>
            <person name="Amirebrahimi M."/>
            <person name="Yan J."/>
            <person name="Adam C."/>
            <person name="Keymanesh K."/>
            <person name="Ng V."/>
            <person name="Louie K."/>
            <person name="Northen T."/>
            <person name="Drula E."/>
            <person name="Henrissat B."/>
            <person name="Hsieh H.M."/>
            <person name="Youens-Clark K."/>
            <person name="Lutzoni F."/>
            <person name="Miadlikowska J."/>
            <person name="Eastwood D.C."/>
            <person name="Hamelin R.C."/>
            <person name="Grigoriev I.V."/>
            <person name="U'Ren J.M."/>
        </authorList>
    </citation>
    <scope>NUCLEOTIDE SEQUENCE [LARGE SCALE GENOMIC DNA]</scope>
    <source>
        <strain evidence="1 2">ER1909</strain>
    </source>
</reference>
<evidence type="ECO:0000313" key="2">
    <source>
        <dbReference type="Proteomes" id="UP001497680"/>
    </source>
</evidence>
<gene>
    <name evidence="1" type="ORF">F4821DRAFT_240102</name>
</gene>
<keyword evidence="2" id="KW-1185">Reference proteome</keyword>
<comment type="caution">
    <text evidence="1">The sequence shown here is derived from an EMBL/GenBank/DDBJ whole genome shotgun (WGS) entry which is preliminary data.</text>
</comment>